<dbReference type="AlphaFoldDB" id="A0AAV2ZQS5"/>
<dbReference type="Proteomes" id="UP001181693">
    <property type="component" value="Unassembled WGS sequence"/>
</dbReference>
<reference evidence="1" key="1">
    <citation type="thesis" date="2020" institute="ProQuest LLC" country="789 East Eisenhower Parkway, Ann Arbor, MI, USA">
        <title>Comparative Genomics and Chromosome Evolution.</title>
        <authorList>
            <person name="Mudd A.B."/>
        </authorList>
    </citation>
    <scope>NUCLEOTIDE SEQUENCE</scope>
    <source>
        <strain evidence="1">1538</strain>
        <tissue evidence="1">Blood</tissue>
    </source>
</reference>
<dbReference type="EMBL" id="DYDO01000009">
    <property type="protein sequence ID" value="DBA17890.1"/>
    <property type="molecule type" value="Genomic_DNA"/>
</dbReference>
<accession>A0AAV2ZQS5</accession>
<proteinExistence type="predicted"/>
<comment type="caution">
    <text evidence="1">The sequence shown here is derived from an EMBL/GenBank/DDBJ whole genome shotgun (WGS) entry which is preliminary data.</text>
</comment>
<evidence type="ECO:0000313" key="1">
    <source>
        <dbReference type="EMBL" id="DBA17890.1"/>
    </source>
</evidence>
<evidence type="ECO:0000313" key="2">
    <source>
        <dbReference type="Proteomes" id="UP001181693"/>
    </source>
</evidence>
<keyword evidence="2" id="KW-1185">Reference proteome</keyword>
<protein>
    <submittedName>
        <fullName evidence="1">Uncharacterized protein</fullName>
    </submittedName>
</protein>
<gene>
    <name evidence="1" type="ORF">GDO54_016202</name>
</gene>
<name>A0AAV2ZQS5_PYXAD</name>
<organism evidence="1 2">
    <name type="scientific">Pyxicephalus adspersus</name>
    <name type="common">African bullfrog</name>
    <dbReference type="NCBI Taxonomy" id="30357"/>
    <lineage>
        <taxon>Eukaryota</taxon>
        <taxon>Metazoa</taxon>
        <taxon>Chordata</taxon>
        <taxon>Craniata</taxon>
        <taxon>Vertebrata</taxon>
        <taxon>Euteleostomi</taxon>
        <taxon>Amphibia</taxon>
        <taxon>Batrachia</taxon>
        <taxon>Anura</taxon>
        <taxon>Neobatrachia</taxon>
        <taxon>Ranoidea</taxon>
        <taxon>Pyxicephalidae</taxon>
        <taxon>Pyxicephalinae</taxon>
        <taxon>Pyxicephalus</taxon>
    </lineage>
</organism>
<sequence length="136" mass="14674">MVPVTVYPPHYSCAVPALVPWQRSGVSIPPPPPPPGCSLPSPLVSSPPGGPFLDLFPRSLDKVLRRGSAIPPQCPQHSQRLPRAAEGSMLQSVCRSPGLLSQLHILGIFLRAHIILLCDLCHHHKGFLGLHSILQN</sequence>